<evidence type="ECO:0000256" key="3">
    <source>
        <dbReference type="ARBA" id="ARBA00022801"/>
    </source>
</evidence>
<evidence type="ECO:0000313" key="14">
    <source>
        <dbReference type="EMBL" id="OGM20695.1"/>
    </source>
</evidence>
<dbReference type="GO" id="GO:0005829">
    <property type="term" value="C:cytosol"/>
    <property type="evidence" value="ECO:0007669"/>
    <property type="project" value="TreeGrafter"/>
</dbReference>
<evidence type="ECO:0000256" key="5">
    <source>
        <dbReference type="ARBA" id="ARBA00022840"/>
    </source>
</evidence>
<evidence type="ECO:0000256" key="2">
    <source>
        <dbReference type="ARBA" id="ARBA00022741"/>
    </source>
</evidence>
<keyword evidence="3 11" id="KW-0378">Hydrolase</keyword>
<dbReference type="GO" id="GO:0005524">
    <property type="term" value="F:ATP binding"/>
    <property type="evidence" value="ECO:0007669"/>
    <property type="project" value="UniProtKB-UniRule"/>
</dbReference>
<feature type="domain" description="UvrD-like helicase ATP-binding" evidence="12">
    <location>
        <begin position="8"/>
        <end position="285"/>
    </location>
</feature>
<dbReference type="EMBL" id="MGGE01000035">
    <property type="protein sequence ID" value="OGM20695.1"/>
    <property type="molecule type" value="Genomic_DNA"/>
</dbReference>
<dbReference type="Pfam" id="PF13361">
    <property type="entry name" value="UvrD_C"/>
    <property type="match status" value="1"/>
</dbReference>
<protein>
    <recommendedName>
        <fullName evidence="9">DNA 3'-5' helicase</fullName>
        <ecNumber evidence="9">5.6.2.4</ecNumber>
    </recommendedName>
</protein>
<organism evidence="14 15">
    <name type="scientific">Candidatus Woesebacteria bacterium RIFCSPHIGHO2_01_FULL_38_9</name>
    <dbReference type="NCBI Taxonomy" id="1802492"/>
    <lineage>
        <taxon>Bacteria</taxon>
        <taxon>Candidatus Woeseibacteriota</taxon>
    </lineage>
</organism>
<gene>
    <name evidence="14" type="ORF">A2714_03365</name>
</gene>
<evidence type="ECO:0000256" key="7">
    <source>
        <dbReference type="ARBA" id="ARBA00023235"/>
    </source>
</evidence>
<evidence type="ECO:0000259" key="12">
    <source>
        <dbReference type="PROSITE" id="PS51198"/>
    </source>
</evidence>
<evidence type="ECO:0000256" key="8">
    <source>
        <dbReference type="ARBA" id="ARBA00034617"/>
    </source>
</evidence>
<dbReference type="PANTHER" id="PTHR11070:SF2">
    <property type="entry name" value="ATP-DEPENDENT DNA HELICASE SRS2"/>
    <property type="match status" value="1"/>
</dbReference>
<evidence type="ECO:0000256" key="4">
    <source>
        <dbReference type="ARBA" id="ARBA00022806"/>
    </source>
</evidence>
<dbReference type="GO" id="GO:0000725">
    <property type="term" value="P:recombinational repair"/>
    <property type="evidence" value="ECO:0007669"/>
    <property type="project" value="TreeGrafter"/>
</dbReference>
<sequence length="655" mass="74637">MIANNLLTGLNLQQKEAVMYEGGPLLVLAGAGSGKTRVLTHRVAWLIAEGKVSPEQILLLTFTNKAAFEMKERVLVLTKRAPAFAGTFHSFCVRVLRRSGQIIDIQPNFLIYDDDDSKEAIKEVLTDLNLSTDKYNPNAVASQISEAKNQMLTPTLYAEFASGEWQEKVFKIWVGYERLMKKAGALDFDDLLLKTVQLFDQNKDTLSKWQNVLTHVFVDEWQDTNKVQYKLTKQIVGTSENLTAVGDAAQSIYSWRGADYRNINYLVKDFPNIKVTNLEQNYRSTQVILDAANSVIKKNTQHPVLKLWTNKEGGEKIKIYRARSELDEASFIVDQTNELTNHPRGGVAPAAHLGGEIDYKDIAVLYRTNAQSRVLEEAFLHAGIPYTLVGGVRFYARREIKDVLAYLRLLSNPKDTVSRKRIEKLGMRQYEKFQVFAKEFINTSDGVLTHSSEVDKTLEKFTTLDLMDVVLQKTDYPSKYKRETEENLIRLENIKELRSVATEFPNVYEFLENVALIEAEQDESGKIQSRITNHESQRNAVTLMTLHAAKGLEFPIVFIVGMEEGLFPHSRSLFDMNQLEEERRLAYVGITRAKDLLYLTYAGRRLFFGQRTSNPPSRFIIDIPENLLEGVESSSIDLEPKIKLDDDFDDDIINF</sequence>
<dbReference type="CDD" id="cd17932">
    <property type="entry name" value="DEXQc_UvrD"/>
    <property type="match status" value="1"/>
</dbReference>
<dbReference type="Gene3D" id="3.40.50.300">
    <property type="entry name" value="P-loop containing nucleotide triphosphate hydrolases"/>
    <property type="match status" value="2"/>
</dbReference>
<evidence type="ECO:0000256" key="10">
    <source>
        <dbReference type="ARBA" id="ARBA00048988"/>
    </source>
</evidence>
<keyword evidence="6" id="KW-0238">DNA-binding</keyword>
<comment type="caution">
    <text evidence="14">The sequence shown here is derived from an EMBL/GenBank/DDBJ whole genome shotgun (WGS) entry which is preliminary data.</text>
</comment>
<dbReference type="GO" id="GO:0033202">
    <property type="term" value="C:DNA helicase complex"/>
    <property type="evidence" value="ECO:0007669"/>
    <property type="project" value="TreeGrafter"/>
</dbReference>
<feature type="binding site" evidence="11">
    <location>
        <begin position="29"/>
        <end position="36"/>
    </location>
    <ligand>
        <name>ATP</name>
        <dbReference type="ChEBI" id="CHEBI:30616"/>
    </ligand>
</feature>
<evidence type="ECO:0000256" key="9">
    <source>
        <dbReference type="ARBA" id="ARBA00034808"/>
    </source>
</evidence>
<dbReference type="PROSITE" id="PS51198">
    <property type="entry name" value="UVRD_HELICASE_ATP_BIND"/>
    <property type="match status" value="1"/>
</dbReference>
<name>A0A1F7Y2C1_9BACT</name>
<feature type="domain" description="UvrD-like helicase C-terminal" evidence="13">
    <location>
        <begin position="286"/>
        <end position="551"/>
    </location>
</feature>
<comment type="catalytic activity">
    <reaction evidence="8">
        <text>Couples ATP hydrolysis with the unwinding of duplex DNA by translocating in the 3'-5' direction.</text>
        <dbReference type="EC" id="5.6.2.4"/>
    </reaction>
</comment>
<reference evidence="14 15" key="1">
    <citation type="journal article" date="2016" name="Nat. Commun.">
        <title>Thousands of microbial genomes shed light on interconnected biogeochemical processes in an aquifer system.</title>
        <authorList>
            <person name="Anantharaman K."/>
            <person name="Brown C.T."/>
            <person name="Hug L.A."/>
            <person name="Sharon I."/>
            <person name="Castelle C.J."/>
            <person name="Probst A.J."/>
            <person name="Thomas B.C."/>
            <person name="Singh A."/>
            <person name="Wilkins M.J."/>
            <person name="Karaoz U."/>
            <person name="Brodie E.L."/>
            <person name="Williams K.H."/>
            <person name="Hubbard S.S."/>
            <person name="Banfield J.F."/>
        </authorList>
    </citation>
    <scope>NUCLEOTIDE SEQUENCE [LARGE SCALE GENOMIC DNA]</scope>
</reference>
<dbReference type="InterPro" id="IPR000212">
    <property type="entry name" value="DNA_helicase_UvrD/REP"/>
</dbReference>
<dbReference type="GO" id="GO:0003677">
    <property type="term" value="F:DNA binding"/>
    <property type="evidence" value="ECO:0007669"/>
    <property type="project" value="UniProtKB-KW"/>
</dbReference>
<dbReference type="Gene3D" id="1.10.486.10">
    <property type="entry name" value="PCRA, domain 4"/>
    <property type="match status" value="1"/>
</dbReference>
<dbReference type="Pfam" id="PF00580">
    <property type="entry name" value="UvrD-helicase"/>
    <property type="match status" value="1"/>
</dbReference>
<dbReference type="AlphaFoldDB" id="A0A1F7Y2C1"/>
<dbReference type="CDD" id="cd18807">
    <property type="entry name" value="SF1_C_UvrD"/>
    <property type="match status" value="1"/>
</dbReference>
<comment type="catalytic activity">
    <reaction evidence="10">
        <text>ATP + H2O = ADP + phosphate + H(+)</text>
        <dbReference type="Rhea" id="RHEA:13065"/>
        <dbReference type="ChEBI" id="CHEBI:15377"/>
        <dbReference type="ChEBI" id="CHEBI:15378"/>
        <dbReference type="ChEBI" id="CHEBI:30616"/>
        <dbReference type="ChEBI" id="CHEBI:43474"/>
        <dbReference type="ChEBI" id="CHEBI:456216"/>
        <dbReference type="EC" id="5.6.2.4"/>
    </reaction>
</comment>
<keyword evidence="5 11" id="KW-0067">ATP-binding</keyword>
<evidence type="ECO:0000256" key="6">
    <source>
        <dbReference type="ARBA" id="ARBA00023125"/>
    </source>
</evidence>
<dbReference type="InterPro" id="IPR014017">
    <property type="entry name" value="DNA_helicase_UvrD-like_C"/>
</dbReference>
<keyword evidence="4 11" id="KW-0347">Helicase</keyword>
<dbReference type="Gene3D" id="1.10.10.160">
    <property type="match status" value="1"/>
</dbReference>
<keyword evidence="7" id="KW-0413">Isomerase</keyword>
<dbReference type="GO" id="GO:0043138">
    <property type="term" value="F:3'-5' DNA helicase activity"/>
    <property type="evidence" value="ECO:0007669"/>
    <property type="project" value="UniProtKB-EC"/>
</dbReference>
<proteinExistence type="inferred from homology"/>
<dbReference type="InterPro" id="IPR027417">
    <property type="entry name" value="P-loop_NTPase"/>
</dbReference>
<dbReference type="PANTHER" id="PTHR11070">
    <property type="entry name" value="UVRD / RECB / PCRA DNA HELICASE FAMILY MEMBER"/>
    <property type="match status" value="1"/>
</dbReference>
<dbReference type="GO" id="GO:0016887">
    <property type="term" value="F:ATP hydrolysis activity"/>
    <property type="evidence" value="ECO:0007669"/>
    <property type="project" value="RHEA"/>
</dbReference>
<evidence type="ECO:0000256" key="11">
    <source>
        <dbReference type="PROSITE-ProRule" id="PRU00560"/>
    </source>
</evidence>
<comment type="similarity">
    <text evidence="1">Belongs to the helicase family. UvrD subfamily.</text>
</comment>
<evidence type="ECO:0000259" key="13">
    <source>
        <dbReference type="PROSITE" id="PS51217"/>
    </source>
</evidence>
<dbReference type="InterPro" id="IPR013986">
    <property type="entry name" value="DExx_box_DNA_helicase_dom_sf"/>
</dbReference>
<evidence type="ECO:0000256" key="1">
    <source>
        <dbReference type="ARBA" id="ARBA00009922"/>
    </source>
</evidence>
<dbReference type="InterPro" id="IPR014016">
    <property type="entry name" value="UvrD-like_ATP-bd"/>
</dbReference>
<dbReference type="PROSITE" id="PS51217">
    <property type="entry name" value="UVRD_HELICASE_CTER"/>
    <property type="match status" value="1"/>
</dbReference>
<keyword evidence="2 11" id="KW-0547">Nucleotide-binding</keyword>
<accession>A0A1F7Y2C1</accession>
<dbReference type="Proteomes" id="UP000178419">
    <property type="component" value="Unassembled WGS sequence"/>
</dbReference>
<dbReference type="SUPFAM" id="SSF52540">
    <property type="entry name" value="P-loop containing nucleoside triphosphate hydrolases"/>
    <property type="match status" value="1"/>
</dbReference>
<dbReference type="EC" id="5.6.2.4" evidence="9"/>
<evidence type="ECO:0000313" key="15">
    <source>
        <dbReference type="Proteomes" id="UP000178419"/>
    </source>
</evidence>